<evidence type="ECO:0000313" key="1">
    <source>
        <dbReference type="EMBL" id="HDD43978.1"/>
    </source>
</evidence>
<proteinExistence type="predicted"/>
<sequence>MPKSIILAENQNWRIRAAIDSKNESYAITNSIGRFTFYLYGKSEKIAFYNTLKRVYEEIKNDDLSNLYFFAFGGWFGIWLTKEDIVFFLENLPFSETEEQIKMEEEIVQRVSKYEIKKENNEK</sequence>
<reference evidence="1" key="1">
    <citation type="journal article" date="2020" name="mSystems">
        <title>Genome- and Community-Level Interaction Insights into Carbon Utilization and Element Cycling Functions of Hydrothermarchaeota in Hydrothermal Sediment.</title>
        <authorList>
            <person name="Zhou Z."/>
            <person name="Liu Y."/>
            <person name="Xu W."/>
            <person name="Pan J."/>
            <person name="Luo Z.H."/>
            <person name="Li M."/>
        </authorList>
    </citation>
    <scope>NUCLEOTIDE SEQUENCE [LARGE SCALE GENOMIC DNA]</scope>
    <source>
        <strain evidence="1">HyVt-233</strain>
    </source>
</reference>
<dbReference type="AlphaFoldDB" id="A0A7C0Y454"/>
<name>A0A7C0Y454_DESA2</name>
<gene>
    <name evidence="1" type="ORF">ENG63_03850</name>
</gene>
<protein>
    <submittedName>
        <fullName evidence="1">Uncharacterized protein</fullName>
    </submittedName>
</protein>
<dbReference type="EMBL" id="DRBS01000147">
    <property type="protein sequence ID" value="HDD43978.1"/>
    <property type="molecule type" value="Genomic_DNA"/>
</dbReference>
<organism evidence="1">
    <name type="scientific">Desulfofervidus auxilii</name>
    <dbReference type="NCBI Taxonomy" id="1621989"/>
    <lineage>
        <taxon>Bacteria</taxon>
        <taxon>Pseudomonadati</taxon>
        <taxon>Thermodesulfobacteriota</taxon>
        <taxon>Candidatus Desulfofervidia</taxon>
        <taxon>Candidatus Desulfofervidales</taxon>
        <taxon>Candidatus Desulfofervidaceae</taxon>
        <taxon>Candidatus Desulfofervidus</taxon>
    </lineage>
</organism>
<accession>A0A7C0Y454</accession>
<dbReference type="Proteomes" id="UP000886289">
    <property type="component" value="Unassembled WGS sequence"/>
</dbReference>
<comment type="caution">
    <text evidence="1">The sequence shown here is derived from an EMBL/GenBank/DDBJ whole genome shotgun (WGS) entry which is preliminary data.</text>
</comment>